<dbReference type="InterPro" id="IPR014757">
    <property type="entry name" value="Tscrpt_reg_IclR_C"/>
</dbReference>
<dbReference type="InterPro" id="IPR050707">
    <property type="entry name" value="HTH_MetabolicPath_Reg"/>
</dbReference>
<evidence type="ECO:0000259" key="4">
    <source>
        <dbReference type="PROSITE" id="PS51078"/>
    </source>
</evidence>
<proteinExistence type="predicted"/>
<keyword evidence="3" id="KW-0804">Transcription</keyword>
<comment type="caution">
    <text evidence="5">The sequence shown here is derived from an EMBL/GenBank/DDBJ whole genome shotgun (WGS) entry which is preliminary data.</text>
</comment>
<evidence type="ECO:0000256" key="3">
    <source>
        <dbReference type="ARBA" id="ARBA00023163"/>
    </source>
</evidence>
<dbReference type="InterPro" id="IPR036388">
    <property type="entry name" value="WH-like_DNA-bd_sf"/>
</dbReference>
<dbReference type="SMART" id="SM00346">
    <property type="entry name" value="HTH_ICLR"/>
    <property type="match status" value="1"/>
</dbReference>
<dbReference type="SUPFAM" id="SSF46785">
    <property type="entry name" value="Winged helix' DNA-binding domain"/>
    <property type="match status" value="1"/>
</dbReference>
<keyword evidence="2" id="KW-0238">DNA-binding</keyword>
<dbReference type="PANTHER" id="PTHR30136">
    <property type="entry name" value="HELIX-TURN-HELIX TRANSCRIPTIONAL REGULATOR, ICLR FAMILY"/>
    <property type="match status" value="1"/>
</dbReference>
<dbReference type="Pfam" id="PF01614">
    <property type="entry name" value="IclR_C"/>
    <property type="match status" value="1"/>
</dbReference>
<dbReference type="SUPFAM" id="SSF55781">
    <property type="entry name" value="GAF domain-like"/>
    <property type="match status" value="1"/>
</dbReference>
<sequence>MPRSESKTRPQPSISTYAAPALEKGFNVIELLATEPQGLTISEIAARLKLRSISEIFRVIVVMQRRGWVFRDPKTDKVTVTYKVLELAFRATPAQELTSVAAPLMHDLADEIDQSCHLVINTGVRGLVVLRQETPGPTGMVVRLGSDIPLPQSCSGHVLLAFADATQRTDALKGWDGAPHDHAALNARLDKVRRQGYEQMPSARTRGVTDMSYPIFGFDGAVSAALTVPFLEVIDGTQIINRDEARLRLGACARAISGKLGNRLPS</sequence>
<protein>
    <submittedName>
        <fullName evidence="5">IclR family transcriptional regulator</fullName>
    </submittedName>
</protein>
<dbReference type="InterPro" id="IPR005471">
    <property type="entry name" value="Tscrpt_reg_IclR_N"/>
</dbReference>
<evidence type="ECO:0000313" key="5">
    <source>
        <dbReference type="EMBL" id="MDC7675791.1"/>
    </source>
</evidence>
<keyword evidence="6" id="KW-1185">Reference proteome</keyword>
<evidence type="ECO:0000256" key="2">
    <source>
        <dbReference type="ARBA" id="ARBA00023125"/>
    </source>
</evidence>
<dbReference type="InterPro" id="IPR029016">
    <property type="entry name" value="GAF-like_dom_sf"/>
</dbReference>
<organism evidence="5 6">
    <name type="scientific">Asticcacaulis machinosus</name>
    <dbReference type="NCBI Taxonomy" id="2984211"/>
    <lineage>
        <taxon>Bacteria</taxon>
        <taxon>Pseudomonadati</taxon>
        <taxon>Pseudomonadota</taxon>
        <taxon>Alphaproteobacteria</taxon>
        <taxon>Caulobacterales</taxon>
        <taxon>Caulobacteraceae</taxon>
        <taxon>Asticcacaulis</taxon>
    </lineage>
</organism>
<dbReference type="Pfam" id="PF09339">
    <property type="entry name" value="HTH_IclR"/>
    <property type="match status" value="1"/>
</dbReference>
<evidence type="ECO:0000313" key="6">
    <source>
        <dbReference type="Proteomes" id="UP001218579"/>
    </source>
</evidence>
<reference evidence="5 6" key="1">
    <citation type="submission" date="2023-01" db="EMBL/GenBank/DDBJ databases">
        <title>Novel species of the genus Asticcacaulis isolated from rivers.</title>
        <authorList>
            <person name="Lu H."/>
        </authorList>
    </citation>
    <scope>NUCLEOTIDE SEQUENCE [LARGE SCALE GENOMIC DNA]</scope>
    <source>
        <strain evidence="5 6">LKC15W</strain>
    </source>
</reference>
<accession>A0ABT5HI25</accession>
<dbReference type="EMBL" id="JAQQKV010000001">
    <property type="protein sequence ID" value="MDC7675791.1"/>
    <property type="molecule type" value="Genomic_DNA"/>
</dbReference>
<dbReference type="InterPro" id="IPR036390">
    <property type="entry name" value="WH_DNA-bd_sf"/>
</dbReference>
<dbReference type="Gene3D" id="3.30.450.40">
    <property type="match status" value="1"/>
</dbReference>
<dbReference type="Gene3D" id="1.10.10.10">
    <property type="entry name" value="Winged helix-like DNA-binding domain superfamily/Winged helix DNA-binding domain"/>
    <property type="match status" value="1"/>
</dbReference>
<dbReference type="PANTHER" id="PTHR30136:SF7">
    <property type="entry name" value="HTH-TYPE TRANSCRIPTIONAL REGULATOR KDGR-RELATED"/>
    <property type="match status" value="1"/>
</dbReference>
<keyword evidence="1" id="KW-0805">Transcription regulation</keyword>
<name>A0ABT5HI25_9CAUL</name>
<evidence type="ECO:0000256" key="1">
    <source>
        <dbReference type="ARBA" id="ARBA00023015"/>
    </source>
</evidence>
<dbReference type="Proteomes" id="UP001218579">
    <property type="component" value="Unassembled WGS sequence"/>
</dbReference>
<gene>
    <name evidence="5" type="ORF">PQU98_06605</name>
</gene>
<dbReference type="RefSeq" id="WP_272744111.1">
    <property type="nucleotide sequence ID" value="NZ_JAQQKV010000001.1"/>
</dbReference>
<dbReference type="PROSITE" id="PS51078">
    <property type="entry name" value="ICLR_ED"/>
    <property type="match status" value="1"/>
</dbReference>
<feature type="domain" description="IclR-ED" evidence="4">
    <location>
        <begin position="83"/>
        <end position="262"/>
    </location>
</feature>